<dbReference type="SUPFAM" id="SSF53335">
    <property type="entry name" value="S-adenosyl-L-methionine-dependent methyltransferases"/>
    <property type="match status" value="1"/>
</dbReference>
<evidence type="ECO:0000313" key="1">
    <source>
        <dbReference type="EMBL" id="KEZ79395.1"/>
    </source>
</evidence>
<dbReference type="AlphaFoldDB" id="A0A084IRR1"/>
<protein>
    <submittedName>
        <fullName evidence="1">Uncharacterized protein</fullName>
    </submittedName>
</protein>
<dbReference type="EMBL" id="APNK01000001">
    <property type="protein sequence ID" value="KEZ79395.1"/>
    <property type="molecule type" value="Genomic_DNA"/>
</dbReference>
<dbReference type="Gene3D" id="3.40.50.150">
    <property type="entry name" value="Vaccinia Virus protein VP39"/>
    <property type="match status" value="1"/>
</dbReference>
<sequence>MLCLGKTPDIVIMSDLTLLWRLWLTKPRQIATWAPSSDAVAAAFVDAIATAPDEGTIVELGAGTGPVTAAILAAGIARERLCIVESDAELAAHLRRRFGRDVIARADARALEPFFEARRIERIAAIVSTLPILNFGLTAQRAVLDDCFERAAPGAAFTQITYLPGSPVRQRHLRLWGYRAERYRRIANNWPPATLWQYRANEIKPCGDRYRDICLGRLNSD</sequence>
<accession>A0A084IRR1</accession>
<dbReference type="InterPro" id="IPR029063">
    <property type="entry name" value="SAM-dependent_MTases_sf"/>
</dbReference>
<keyword evidence="2" id="KW-1185">Reference proteome</keyword>
<reference evidence="1 2" key="1">
    <citation type="submission" date="2013-03" db="EMBL/GenBank/DDBJ databases">
        <title>Salinisphaera hydrothermalis C41B8 Genome Sequencing.</title>
        <authorList>
            <person name="Li C."/>
            <person name="Lai Q."/>
            <person name="Shao Z."/>
        </authorList>
    </citation>
    <scope>NUCLEOTIDE SEQUENCE [LARGE SCALE GENOMIC DNA]</scope>
    <source>
        <strain evidence="1 2">C41B8</strain>
    </source>
</reference>
<dbReference type="STRING" id="1304275.C41B8_01560"/>
<organism evidence="1 2">
    <name type="scientific">Salinisphaera hydrothermalis (strain C41B8)</name>
    <dbReference type="NCBI Taxonomy" id="1304275"/>
    <lineage>
        <taxon>Bacteria</taxon>
        <taxon>Pseudomonadati</taxon>
        <taxon>Pseudomonadota</taxon>
        <taxon>Gammaproteobacteria</taxon>
        <taxon>Salinisphaerales</taxon>
        <taxon>Salinisphaeraceae</taxon>
        <taxon>Salinisphaera</taxon>
    </lineage>
</organism>
<comment type="caution">
    <text evidence="1">The sequence shown here is derived from an EMBL/GenBank/DDBJ whole genome shotgun (WGS) entry which is preliminary data.</text>
</comment>
<proteinExistence type="predicted"/>
<gene>
    <name evidence="1" type="ORF">C41B8_01560</name>
</gene>
<name>A0A084IRR1_SALHC</name>
<dbReference type="eggNOG" id="COG3963">
    <property type="taxonomic scope" value="Bacteria"/>
</dbReference>
<evidence type="ECO:0000313" key="2">
    <source>
        <dbReference type="Proteomes" id="UP000028302"/>
    </source>
</evidence>
<dbReference type="Proteomes" id="UP000028302">
    <property type="component" value="Unassembled WGS sequence"/>
</dbReference>
<dbReference type="CDD" id="cd02440">
    <property type="entry name" value="AdoMet_MTases"/>
    <property type="match status" value="1"/>
</dbReference>